<dbReference type="Pfam" id="PF13403">
    <property type="entry name" value="Hint_2"/>
    <property type="match status" value="1"/>
</dbReference>
<dbReference type="SUPFAM" id="SSF51294">
    <property type="entry name" value="Hedgehog/intein (Hint) domain"/>
    <property type="match status" value="1"/>
</dbReference>
<organism evidence="3 4">
    <name type="scientific">Methylobacterium isbiliense</name>
    <dbReference type="NCBI Taxonomy" id="315478"/>
    <lineage>
        <taxon>Bacteria</taxon>
        <taxon>Pseudomonadati</taxon>
        <taxon>Pseudomonadota</taxon>
        <taxon>Alphaproteobacteria</taxon>
        <taxon>Hyphomicrobiales</taxon>
        <taxon>Methylobacteriaceae</taxon>
        <taxon>Methylobacterium</taxon>
    </lineage>
</organism>
<protein>
    <recommendedName>
        <fullName evidence="2">Hedgehog/Intein (Hint) domain-containing protein</fullName>
    </recommendedName>
</protein>
<evidence type="ECO:0000256" key="1">
    <source>
        <dbReference type="SAM" id="MobiDB-lite"/>
    </source>
</evidence>
<dbReference type="InterPro" id="IPR050149">
    <property type="entry name" value="Collagen_superfamily"/>
</dbReference>
<sequence>MGATGATGTVGATGATGAIGATGATGPAGATGATGLGATGATGAIGATGATGAIGATGATGLGATGATGAVGATGATGATGPEGATGATGPAGATGATGPVGATGASGAVGATGATGATGLGATGATGAIGATGATGPAGATGATGLGATGATGAVGATGATGPAGATGTTGLGATGATGAVGATGATGATGPAGATGATGATGPAGATGATGPTGATGATGATGETGATGATGPAICFGTGTLIRTARGEVPVEALRVGDRAVTASGALRPITWIGRRTVHCTDRPARPGLHVDLWPVRVSAGAFGDGRPARDLLLSPGHPVLVEQGGRRVLVPIMCLINGTSIERLPVRTLTYWHVELDGHDLLLAEGLPAESYCDLGTRGWFTDGADHALAHPDLIPPDAPGRCLPVVLGGPLVEAERRRLDGLFALRLGAQGGWPSLDLLPRLP</sequence>
<proteinExistence type="predicted"/>
<name>A0ABQ4SKD3_9HYPH</name>
<evidence type="ECO:0000313" key="4">
    <source>
        <dbReference type="Proteomes" id="UP001055153"/>
    </source>
</evidence>
<dbReference type="PANTHER" id="PTHR24023:SF1095">
    <property type="entry name" value="EGF-LIKE DOMAIN-CONTAINING PROTEIN"/>
    <property type="match status" value="1"/>
</dbReference>
<dbReference type="PANTHER" id="PTHR24023">
    <property type="entry name" value="COLLAGEN ALPHA"/>
    <property type="match status" value="1"/>
</dbReference>
<keyword evidence="4" id="KW-1185">Reference proteome</keyword>
<gene>
    <name evidence="3" type="ORF">GMJLKIPL_4827</name>
</gene>
<evidence type="ECO:0000313" key="3">
    <source>
        <dbReference type="EMBL" id="GJE02878.1"/>
    </source>
</evidence>
<accession>A0ABQ4SKD3</accession>
<comment type="caution">
    <text evidence="3">The sequence shown here is derived from an EMBL/GenBank/DDBJ whole genome shotgun (WGS) entry which is preliminary data.</text>
</comment>
<feature type="region of interest" description="Disordered" evidence="1">
    <location>
        <begin position="196"/>
        <end position="233"/>
    </location>
</feature>
<dbReference type="InterPro" id="IPR036844">
    <property type="entry name" value="Hint_dom_sf"/>
</dbReference>
<dbReference type="Proteomes" id="UP001055153">
    <property type="component" value="Unassembled WGS sequence"/>
</dbReference>
<dbReference type="EMBL" id="BPQQ01000064">
    <property type="protein sequence ID" value="GJE02878.1"/>
    <property type="molecule type" value="Genomic_DNA"/>
</dbReference>
<evidence type="ECO:0000259" key="2">
    <source>
        <dbReference type="Pfam" id="PF13403"/>
    </source>
</evidence>
<feature type="domain" description="Hedgehog/Intein (Hint)" evidence="2">
    <location>
        <begin position="237"/>
        <end position="378"/>
    </location>
</feature>
<dbReference type="Gene3D" id="2.170.16.10">
    <property type="entry name" value="Hedgehog/Intein (Hint) domain"/>
    <property type="match status" value="1"/>
</dbReference>
<reference evidence="3" key="2">
    <citation type="submission" date="2021-08" db="EMBL/GenBank/DDBJ databases">
        <authorList>
            <person name="Tani A."/>
            <person name="Ola A."/>
            <person name="Ogura Y."/>
            <person name="Katsura K."/>
            <person name="Hayashi T."/>
        </authorList>
    </citation>
    <scope>NUCLEOTIDE SEQUENCE</scope>
    <source>
        <strain evidence="3">DSM 17168</strain>
    </source>
</reference>
<reference evidence="3" key="1">
    <citation type="journal article" date="2021" name="Front. Microbiol.">
        <title>Comprehensive Comparative Genomics and Phenotyping of Methylobacterium Species.</title>
        <authorList>
            <person name="Alessa O."/>
            <person name="Ogura Y."/>
            <person name="Fujitani Y."/>
            <person name="Takami H."/>
            <person name="Hayashi T."/>
            <person name="Sahin N."/>
            <person name="Tani A."/>
        </authorList>
    </citation>
    <scope>NUCLEOTIDE SEQUENCE</scope>
    <source>
        <strain evidence="3">DSM 17168</strain>
    </source>
</reference>
<dbReference type="InterPro" id="IPR028992">
    <property type="entry name" value="Hedgehog/Intein_dom"/>
</dbReference>